<dbReference type="Pfam" id="PF05193">
    <property type="entry name" value="Peptidase_M16_C"/>
    <property type="match status" value="1"/>
</dbReference>
<dbReference type="Pfam" id="PF00675">
    <property type="entry name" value="Peptidase_M16"/>
    <property type="match status" value="1"/>
</dbReference>
<dbReference type="SUPFAM" id="SSF63411">
    <property type="entry name" value="LuxS/MPP-like metallohydrolase"/>
    <property type="match status" value="1"/>
</dbReference>
<feature type="domain" description="Peptidase M16 C-terminal" evidence="2">
    <location>
        <begin position="164"/>
        <end position="325"/>
    </location>
</feature>
<organism evidence="3 4">
    <name type="scientific">Lactobacillus equicursoris</name>
    <dbReference type="NCBI Taxonomy" id="420645"/>
    <lineage>
        <taxon>Bacteria</taxon>
        <taxon>Bacillati</taxon>
        <taxon>Bacillota</taxon>
        <taxon>Bacilli</taxon>
        <taxon>Lactobacillales</taxon>
        <taxon>Lactobacillaceae</taxon>
        <taxon>Lactobacillus</taxon>
    </lineage>
</organism>
<comment type="caution">
    <text evidence="3">The sequence shown here is derived from an EMBL/GenBank/DDBJ whole genome shotgun (WGS) entry which is preliminary data.</text>
</comment>
<gene>
    <name evidence="3" type="ORF">FYJ61_01545</name>
</gene>
<feature type="domain" description="Peptidase M16 N-terminal" evidence="1">
    <location>
        <begin position="31"/>
        <end position="157"/>
    </location>
</feature>
<dbReference type="Gene3D" id="3.30.830.10">
    <property type="entry name" value="Metalloenzyme, LuxS/M16 peptidase-like"/>
    <property type="match status" value="2"/>
</dbReference>
<dbReference type="InterPro" id="IPR007863">
    <property type="entry name" value="Peptidase_M16_C"/>
</dbReference>
<dbReference type="InterPro" id="IPR011249">
    <property type="entry name" value="Metalloenz_LuxS/M16"/>
</dbReference>
<dbReference type="PANTHER" id="PTHR11851">
    <property type="entry name" value="METALLOPROTEASE"/>
    <property type="match status" value="1"/>
</dbReference>
<dbReference type="RefSeq" id="WP_154486322.1">
    <property type="nucleotide sequence ID" value="NZ_VUMW01000002.1"/>
</dbReference>
<evidence type="ECO:0000313" key="3">
    <source>
        <dbReference type="EMBL" id="MST79185.1"/>
    </source>
</evidence>
<dbReference type="EMBL" id="VUMW01000002">
    <property type="protein sequence ID" value="MST79185.1"/>
    <property type="molecule type" value="Genomic_DNA"/>
</dbReference>
<protein>
    <submittedName>
        <fullName evidence="3">Insulinase family protein</fullName>
    </submittedName>
</protein>
<dbReference type="InterPro" id="IPR011765">
    <property type="entry name" value="Pept_M16_N"/>
</dbReference>
<sequence>MIRPNIVKKTFPSGFKAQVILKPGFNQRFFGIIVDFGSSDPQPVPGLAHFLEHKLFASQEGDLSLEFEKLGSDVNAFTSFNETMYYASGVKNVGPTIDLLFKLVGEPFFTKENVEQEIPIIQQELAMYQDEPDWVLGDSLLRAVYGDTNLAIDVAGTKESIASVTSGMLLATYEENYVAEKLSFVACGDFSENQVKTIMRQAKTLSETYFKPGKGTKRSKPLPFKAGQDLVLPSQGVPLFALEVSLPNFKKVLASQDLAQILLEIMLESKLGSMSTWFAGMRQKQLLNQPLQISVNTTRQGNYVMILGTSQDAEKVIAELKKQLQADQLFAGREMDGFFDLLKRSWLAQTIRGLDHLPAFSVELAEESLDGEDIFAMTEKIQAMSFADYQAFCLDLWQGCGISTAYLAEGQED</sequence>
<proteinExistence type="predicted"/>
<dbReference type="Proteomes" id="UP000452141">
    <property type="component" value="Unassembled WGS sequence"/>
</dbReference>
<dbReference type="InterPro" id="IPR050361">
    <property type="entry name" value="MPP/UQCRC_Complex"/>
</dbReference>
<evidence type="ECO:0000313" key="4">
    <source>
        <dbReference type="Proteomes" id="UP000452141"/>
    </source>
</evidence>
<reference evidence="3 4" key="1">
    <citation type="submission" date="2019-08" db="EMBL/GenBank/DDBJ databases">
        <title>In-depth cultivation of the pig gut microbiome towards novel bacterial diversity and tailored functional studies.</title>
        <authorList>
            <person name="Wylensek D."/>
            <person name="Hitch T.C.A."/>
            <person name="Clavel T."/>
        </authorList>
    </citation>
    <scope>NUCLEOTIDE SEQUENCE [LARGE SCALE GENOMIC DNA]</scope>
    <source>
        <strain evidence="3 4">WCA-470BD-2E</strain>
    </source>
</reference>
<dbReference type="AlphaFoldDB" id="A0A844FLN4"/>
<accession>A0A844FLN4</accession>
<evidence type="ECO:0000259" key="2">
    <source>
        <dbReference type="Pfam" id="PF05193"/>
    </source>
</evidence>
<dbReference type="GO" id="GO:0046872">
    <property type="term" value="F:metal ion binding"/>
    <property type="evidence" value="ECO:0007669"/>
    <property type="project" value="InterPro"/>
</dbReference>
<dbReference type="PANTHER" id="PTHR11851:SF134">
    <property type="entry name" value="ZINC-DEPENDENT PROTEASE"/>
    <property type="match status" value="1"/>
</dbReference>
<evidence type="ECO:0000259" key="1">
    <source>
        <dbReference type="Pfam" id="PF00675"/>
    </source>
</evidence>
<name>A0A844FLN4_9LACO</name>